<evidence type="ECO:0000313" key="1">
    <source>
        <dbReference type="EMBL" id="RJT32145.1"/>
    </source>
</evidence>
<organism evidence="1 2">
    <name type="scientific">Mesorhizobium waimense</name>
    <dbReference type="NCBI Taxonomy" id="1300307"/>
    <lineage>
        <taxon>Bacteria</taxon>
        <taxon>Pseudomonadati</taxon>
        <taxon>Pseudomonadota</taxon>
        <taxon>Alphaproteobacteria</taxon>
        <taxon>Hyphomicrobiales</taxon>
        <taxon>Phyllobacteriaceae</taxon>
        <taxon>Mesorhizobium</taxon>
    </lineage>
</organism>
<proteinExistence type="predicted"/>
<comment type="caution">
    <text evidence="1">The sequence shown here is derived from an EMBL/GenBank/DDBJ whole genome shotgun (WGS) entry which is preliminary data.</text>
</comment>
<dbReference type="EMBL" id="QZWZ01000027">
    <property type="protein sequence ID" value="RJT32145.1"/>
    <property type="molecule type" value="Genomic_DNA"/>
</dbReference>
<accession>A0A3A5KHW6</accession>
<evidence type="ECO:0000313" key="2">
    <source>
        <dbReference type="Proteomes" id="UP000272706"/>
    </source>
</evidence>
<gene>
    <name evidence="1" type="ORF">D3227_27305</name>
</gene>
<reference evidence="1 2" key="1">
    <citation type="submission" date="2018-09" db="EMBL/GenBank/DDBJ databases">
        <title>Mesorhizobium carmichaelinearum sp. nov. isolated from Carmichaelinea spp. root nodules in New Zealand.</title>
        <authorList>
            <person name="De Meyer S.E."/>
        </authorList>
    </citation>
    <scope>NUCLEOTIDE SEQUENCE [LARGE SCALE GENOMIC DNA]</scope>
    <source>
        <strain evidence="1 2">ICMP19557</strain>
    </source>
</reference>
<keyword evidence="2" id="KW-1185">Reference proteome</keyword>
<protein>
    <submittedName>
        <fullName evidence="1">Uncharacterized protein</fullName>
    </submittedName>
</protein>
<sequence length="67" mass="7395">MTGEREIELILAATEWLQTTPKSQRPKPAIVELRERFGLRASDAIIAIRGATDFSNWGGGANDNRTP</sequence>
<name>A0A3A5KHW6_9HYPH</name>
<dbReference type="AlphaFoldDB" id="A0A3A5KHW6"/>
<dbReference type="Proteomes" id="UP000272706">
    <property type="component" value="Unassembled WGS sequence"/>
</dbReference>